<dbReference type="GO" id="GO:0003676">
    <property type="term" value="F:nucleic acid binding"/>
    <property type="evidence" value="ECO:0007669"/>
    <property type="project" value="InterPro"/>
</dbReference>
<dbReference type="KEGG" id="smav:CFF01_12860"/>
<dbReference type="Proteomes" id="UP000198233">
    <property type="component" value="Chromosome"/>
</dbReference>
<evidence type="ECO:0000256" key="3">
    <source>
        <dbReference type="ARBA" id="ARBA00022691"/>
    </source>
</evidence>
<dbReference type="PROSITE" id="PS00092">
    <property type="entry name" value="N6_MTASE"/>
    <property type="match status" value="1"/>
</dbReference>
<reference evidence="4 5" key="1">
    <citation type="submission" date="2017-06" db="EMBL/GenBank/DDBJ databases">
        <title>Complete genome sequence of Shewanella marisflavi EP1 associated with anaerobic 2,4-dinitrotoluene reduction and salt tolerance.</title>
        <authorList>
            <person name="Huang J."/>
        </authorList>
    </citation>
    <scope>NUCLEOTIDE SEQUENCE [LARGE SCALE GENOMIC DNA]</scope>
    <source>
        <strain evidence="4 5">EP1</strain>
    </source>
</reference>
<evidence type="ECO:0000313" key="5">
    <source>
        <dbReference type="Proteomes" id="UP000198233"/>
    </source>
</evidence>
<keyword evidence="3" id="KW-0949">S-adenosyl-L-methionine</keyword>
<accession>A0AAC9U173</accession>
<dbReference type="REBASE" id="210665">
    <property type="entry name" value="M.SmaEP1ORF12860P"/>
</dbReference>
<protein>
    <submittedName>
        <fullName evidence="4">Modification methylase</fullName>
    </submittedName>
</protein>
<dbReference type="InterPro" id="IPR025247">
    <property type="entry name" value="EcoRI-like_methylase"/>
</dbReference>
<dbReference type="RefSeq" id="WP_088905063.1">
    <property type="nucleotide sequence ID" value="NZ_CP022272.1"/>
</dbReference>
<keyword evidence="2" id="KW-0808">Transferase</keyword>
<evidence type="ECO:0000256" key="1">
    <source>
        <dbReference type="ARBA" id="ARBA00022603"/>
    </source>
</evidence>
<dbReference type="AlphaFoldDB" id="A0AAC9U173"/>
<dbReference type="Pfam" id="PF13651">
    <property type="entry name" value="EcoRI_methylase"/>
    <property type="match status" value="1"/>
</dbReference>
<name>A0AAC9U173_9GAMM</name>
<evidence type="ECO:0000313" key="4">
    <source>
        <dbReference type="EMBL" id="ASJ97399.1"/>
    </source>
</evidence>
<evidence type="ECO:0000256" key="2">
    <source>
        <dbReference type="ARBA" id="ARBA00022679"/>
    </source>
</evidence>
<proteinExistence type="predicted"/>
<gene>
    <name evidence="4" type="ORF">CFF01_12860</name>
</gene>
<keyword evidence="1 4" id="KW-0489">Methyltransferase</keyword>
<dbReference type="GO" id="GO:0032259">
    <property type="term" value="P:methylation"/>
    <property type="evidence" value="ECO:0007669"/>
    <property type="project" value="UniProtKB-KW"/>
</dbReference>
<dbReference type="GO" id="GO:0008168">
    <property type="term" value="F:methyltransferase activity"/>
    <property type="evidence" value="ECO:0007669"/>
    <property type="project" value="UniProtKB-KW"/>
</dbReference>
<organism evidence="4 5">
    <name type="scientific">Shewanella marisflavi</name>
    <dbReference type="NCBI Taxonomy" id="260364"/>
    <lineage>
        <taxon>Bacteria</taxon>
        <taxon>Pseudomonadati</taxon>
        <taxon>Pseudomonadota</taxon>
        <taxon>Gammaproteobacteria</taxon>
        <taxon>Alteromonadales</taxon>
        <taxon>Shewanellaceae</taxon>
        <taxon>Shewanella</taxon>
    </lineage>
</organism>
<dbReference type="InterPro" id="IPR002052">
    <property type="entry name" value="DNA_methylase_N6_adenine_CS"/>
</dbReference>
<dbReference type="EMBL" id="CP022272">
    <property type="protein sequence ID" value="ASJ97399.1"/>
    <property type="molecule type" value="Genomic_DNA"/>
</dbReference>
<sequence length="337" mass="38769">MANENSGLQSAKRNKKDEFYTQLVDVERELRHYRNHFKDKVVYCNCDDPYVSAFFEYFTKNFEFLGLKKLVTTCYKSQKVDLFSQNDSEQATKLEYLGGAKNSLPTPDDIGVTILKGDGDFRSQECIEILKEADVVVTNPPFSLFSEYVAQLASLDKKFIIIGHQNAITYKEVFPVIKSNRMWLGYGFKRNMAHFIAPHYEDTASDADHKEGMIRVSGVVWYTSLDHNKRHEEMILVQRYSGNEEDYPKYDNYNAIEVSRTQNIPMDYAGFMGVPITFLTKYNPEQFEIVGATESEGKGFSNGLWNPESGVAQAMINGKKVYKRLFIRNLNPMNQEV</sequence>